<organism evidence="1">
    <name type="scientific">candidate division WOR-3 bacterium</name>
    <dbReference type="NCBI Taxonomy" id="2052148"/>
    <lineage>
        <taxon>Bacteria</taxon>
        <taxon>Bacteria division WOR-3</taxon>
    </lineage>
</organism>
<sequence length="291" mass="33306">MVLFLILYLFAEEKLKIEGEKMEIVLHGKERGCRFSEGVSISLPGRLLIRGREGYYFPTSSFFILKGGVKIESEEGILKGDSCIYNLSTEESELFKNVEIDLESLSIWTNHLKLNLRGKTCQSEEANLIPEGKNLELRAFNWFYNMKERRGEGSEPVILLKDGETTVKAKGLVYLQPSSELFLLPPVEINQKERRILCDTLIYFISGDSGIGRGNLYLISERERVKGKTFYFWTEKGELKRMKVREEVSVSYETDKERIEISAGEFCLTMANGEIEEVLVAEITSGRLVRK</sequence>
<proteinExistence type="predicted"/>
<evidence type="ECO:0008006" key="2">
    <source>
        <dbReference type="Google" id="ProtNLM"/>
    </source>
</evidence>
<protein>
    <recommendedName>
        <fullName evidence="2">Organic solvent tolerance-like N-terminal domain-containing protein</fullName>
    </recommendedName>
</protein>
<gene>
    <name evidence="1" type="ORF">ENX07_06120</name>
</gene>
<accession>A0A7C3UZ82</accession>
<name>A0A7C3UZ82_UNCW3</name>
<dbReference type="AlphaFoldDB" id="A0A7C3UZ82"/>
<comment type="caution">
    <text evidence="1">The sequence shown here is derived from an EMBL/GenBank/DDBJ whole genome shotgun (WGS) entry which is preliminary data.</text>
</comment>
<dbReference type="EMBL" id="DTMQ01000040">
    <property type="protein sequence ID" value="HGE99626.1"/>
    <property type="molecule type" value="Genomic_DNA"/>
</dbReference>
<reference evidence="1" key="1">
    <citation type="journal article" date="2020" name="mSystems">
        <title>Genome- and Community-Level Interaction Insights into Carbon Utilization and Element Cycling Functions of Hydrothermarchaeota in Hydrothermal Sediment.</title>
        <authorList>
            <person name="Zhou Z."/>
            <person name="Liu Y."/>
            <person name="Xu W."/>
            <person name="Pan J."/>
            <person name="Luo Z.H."/>
            <person name="Li M."/>
        </authorList>
    </citation>
    <scope>NUCLEOTIDE SEQUENCE [LARGE SCALE GENOMIC DNA]</scope>
    <source>
        <strain evidence="1">SpSt-906</strain>
    </source>
</reference>
<evidence type="ECO:0000313" key="1">
    <source>
        <dbReference type="EMBL" id="HGE99626.1"/>
    </source>
</evidence>